<dbReference type="InterPro" id="IPR033134">
    <property type="entry name" value="Asp/Glu_racemase_AS_2"/>
</dbReference>
<protein>
    <submittedName>
        <fullName evidence="1">Uncharacterized protein</fullName>
    </submittedName>
</protein>
<dbReference type="AlphaFoldDB" id="A0A226C0G0"/>
<keyword evidence="2" id="KW-1185">Reference proteome</keyword>
<dbReference type="RefSeq" id="WP_089022725.1">
    <property type="nucleotide sequence ID" value="NZ_NIQC01000003.1"/>
</dbReference>
<sequence length="227" mass="25415">MKNEELTIGIIAGTPIDTQMGNEFFKNHGVNTIGKEIATTPEEATTLQVLHQEQLEQKVVERIETLKEQKKIQSICIFFNSLSTAINSNTISSKTRLNIVTPLGSYHDIATRYNNIGVLGANCQAVKGIEEIIKKVNQGAHVVGTGTLKLVKAIEKKEKPVQIIEDTGIASLLKFYEKSKVDTLILGCTHFPYIKKELTKRTTIKIFDPAEDMLRRIQFDTSERMIV</sequence>
<proteinExistence type="predicted"/>
<dbReference type="InterPro" id="IPR001920">
    <property type="entry name" value="Asp/Glu_race"/>
</dbReference>
<dbReference type="GO" id="GO:0016855">
    <property type="term" value="F:racemase and epimerase activity, acting on amino acids and derivatives"/>
    <property type="evidence" value="ECO:0007669"/>
    <property type="project" value="InterPro"/>
</dbReference>
<reference evidence="1 2" key="1">
    <citation type="submission" date="2017-06" db="EMBL/GenBank/DDBJ databases">
        <title>Draft Genome Sequence of Natranaerobius trueperi halophilic, alkalithermophilic bacteria from soda lakes.</title>
        <authorList>
            <person name="Zhao B."/>
        </authorList>
    </citation>
    <scope>NUCLEOTIDE SEQUENCE [LARGE SCALE GENOMIC DNA]</scope>
    <source>
        <strain evidence="1 2">DSM 18760</strain>
    </source>
</reference>
<dbReference type="SUPFAM" id="SSF53681">
    <property type="entry name" value="Aspartate/glutamate racemase"/>
    <property type="match status" value="1"/>
</dbReference>
<gene>
    <name evidence="1" type="ORF">CDO51_02525</name>
</gene>
<organism evidence="1 2">
    <name type="scientific">Natranaerobius trueperi</name>
    <dbReference type="NCBI Taxonomy" id="759412"/>
    <lineage>
        <taxon>Bacteria</taxon>
        <taxon>Bacillati</taxon>
        <taxon>Bacillota</taxon>
        <taxon>Clostridia</taxon>
        <taxon>Natranaerobiales</taxon>
        <taxon>Natranaerobiaceae</taxon>
        <taxon>Natranaerobius</taxon>
    </lineage>
</organism>
<dbReference type="OrthoDB" id="9801055at2"/>
<dbReference type="PROSITE" id="PS00924">
    <property type="entry name" value="ASP_GLU_RACEMASE_2"/>
    <property type="match status" value="1"/>
</dbReference>
<dbReference type="EMBL" id="NIQC01000003">
    <property type="protein sequence ID" value="OWZ84655.1"/>
    <property type="molecule type" value="Genomic_DNA"/>
</dbReference>
<comment type="caution">
    <text evidence="1">The sequence shown here is derived from an EMBL/GenBank/DDBJ whole genome shotgun (WGS) entry which is preliminary data.</text>
</comment>
<accession>A0A226C0G0</accession>
<name>A0A226C0G0_9FIRM</name>
<dbReference type="Gene3D" id="3.40.50.1860">
    <property type="match status" value="1"/>
</dbReference>
<dbReference type="Proteomes" id="UP000214588">
    <property type="component" value="Unassembled WGS sequence"/>
</dbReference>
<evidence type="ECO:0000313" key="2">
    <source>
        <dbReference type="Proteomes" id="UP000214588"/>
    </source>
</evidence>
<evidence type="ECO:0000313" key="1">
    <source>
        <dbReference type="EMBL" id="OWZ84655.1"/>
    </source>
</evidence>